<keyword evidence="3" id="KW-0808">Transferase</keyword>
<keyword evidence="4" id="KW-0812">Transmembrane</keyword>
<protein>
    <submittedName>
        <fullName evidence="5">Uncharacterized protein</fullName>
    </submittedName>
</protein>
<comment type="caution">
    <text evidence="5">The sequence shown here is derived from an EMBL/GenBank/DDBJ whole genome shotgun (WGS) entry which is preliminary data.</text>
</comment>
<dbReference type="PANTHER" id="PTHR31306:SF4">
    <property type="entry name" value="ALPHA-1,2-GALACTOSYLTRANSFERASE"/>
    <property type="match status" value="1"/>
</dbReference>
<feature type="transmembrane region" description="Helical" evidence="4">
    <location>
        <begin position="70"/>
        <end position="87"/>
    </location>
</feature>
<comment type="similarity">
    <text evidence="1">Belongs to the glycosyltransferase 34 family.</text>
</comment>
<dbReference type="SUPFAM" id="SSF53448">
    <property type="entry name" value="Nucleotide-diphospho-sugar transferases"/>
    <property type="match status" value="1"/>
</dbReference>
<keyword evidence="6" id="KW-1185">Reference proteome</keyword>
<dbReference type="EMBL" id="JASJQH010006909">
    <property type="protein sequence ID" value="KAK9727869.1"/>
    <property type="molecule type" value="Genomic_DNA"/>
</dbReference>
<gene>
    <name evidence="5" type="ORF">K7432_001499</name>
</gene>
<evidence type="ECO:0000256" key="2">
    <source>
        <dbReference type="ARBA" id="ARBA00022676"/>
    </source>
</evidence>
<accession>A0ABR2W9D4</accession>
<sequence>MPSNELKLFVVKIAQAWACVISIKVDSIFAVEINSFWYWITIIKMSVTFGRSTYTKDNLSMQGRRLPRRYYILGLFILLVITITLIPSSHKANVAHRAKTALGLDTTTEGPLPMVRPEEIAVVVAFNNAESHYLPRSAHNKEEYARFHGYHYIEDGIYDNSRVPAWGKILTLLKHMKSNPDIKWFWWIDIDTVILDPFLKLEEHILGNLTQPKYAQKEFVISWDCNGMNAGSFMIHNSPWTQNFLQRVYAPEFAYRFGYAEQGVFQFLYQTDEEVADRFYFVNQRKFNAFPPEACGDMDAVHTYHEGDFLIHFAGCWIDARNNCRERFDEFWNRRIPAPAGKHKAGGYITQTIHELPTSLANVKE</sequence>
<evidence type="ECO:0000313" key="5">
    <source>
        <dbReference type="EMBL" id="KAK9727869.1"/>
    </source>
</evidence>
<keyword evidence="4" id="KW-0472">Membrane</keyword>
<keyword evidence="2" id="KW-0328">Glycosyltransferase</keyword>
<evidence type="ECO:0000313" key="6">
    <source>
        <dbReference type="Proteomes" id="UP001479436"/>
    </source>
</evidence>
<feature type="transmembrane region" description="Helical" evidence="4">
    <location>
        <begin position="36"/>
        <end position="54"/>
    </location>
</feature>
<dbReference type="Gene3D" id="3.90.550.10">
    <property type="entry name" value="Spore Coat Polysaccharide Biosynthesis Protein SpsA, Chain A"/>
    <property type="match status" value="1"/>
</dbReference>
<dbReference type="Proteomes" id="UP001479436">
    <property type="component" value="Unassembled WGS sequence"/>
</dbReference>
<dbReference type="InterPro" id="IPR029044">
    <property type="entry name" value="Nucleotide-diphossugar_trans"/>
</dbReference>
<dbReference type="Pfam" id="PF05637">
    <property type="entry name" value="Glyco_transf_34"/>
    <property type="match status" value="2"/>
</dbReference>
<dbReference type="PANTHER" id="PTHR31306">
    <property type="entry name" value="ALPHA-1,6-MANNOSYLTRANSFERASE MNN11-RELATED"/>
    <property type="match status" value="1"/>
</dbReference>
<dbReference type="InterPro" id="IPR008630">
    <property type="entry name" value="Glyco_trans_34"/>
</dbReference>
<evidence type="ECO:0000256" key="3">
    <source>
        <dbReference type="ARBA" id="ARBA00022679"/>
    </source>
</evidence>
<name>A0ABR2W9D4_9FUNG</name>
<evidence type="ECO:0000256" key="4">
    <source>
        <dbReference type="SAM" id="Phobius"/>
    </source>
</evidence>
<reference evidence="5 6" key="1">
    <citation type="submission" date="2023-04" db="EMBL/GenBank/DDBJ databases">
        <title>Genome of Basidiobolus ranarum AG-B5.</title>
        <authorList>
            <person name="Stajich J.E."/>
            <person name="Carter-House D."/>
            <person name="Gryganskyi A."/>
        </authorList>
    </citation>
    <scope>NUCLEOTIDE SEQUENCE [LARGE SCALE GENOMIC DNA]</scope>
    <source>
        <strain evidence="5 6">AG-B5</strain>
    </source>
</reference>
<keyword evidence="4" id="KW-1133">Transmembrane helix</keyword>
<proteinExistence type="inferred from homology"/>
<organism evidence="5 6">
    <name type="scientific">Basidiobolus ranarum</name>
    <dbReference type="NCBI Taxonomy" id="34480"/>
    <lineage>
        <taxon>Eukaryota</taxon>
        <taxon>Fungi</taxon>
        <taxon>Fungi incertae sedis</taxon>
        <taxon>Zoopagomycota</taxon>
        <taxon>Entomophthoromycotina</taxon>
        <taxon>Basidiobolomycetes</taxon>
        <taxon>Basidiobolales</taxon>
        <taxon>Basidiobolaceae</taxon>
        <taxon>Basidiobolus</taxon>
    </lineage>
</organism>
<evidence type="ECO:0000256" key="1">
    <source>
        <dbReference type="ARBA" id="ARBA00005664"/>
    </source>
</evidence>